<proteinExistence type="predicted"/>
<reference evidence="1" key="1">
    <citation type="submission" date="2021-01" db="UniProtKB">
        <authorList>
            <consortium name="EnsemblMetazoa"/>
        </authorList>
    </citation>
    <scope>IDENTIFICATION</scope>
</reference>
<accession>A0A7M5XJ49</accession>
<dbReference type="AlphaFoldDB" id="A0A7M5XJ49"/>
<keyword evidence="2" id="KW-1185">Reference proteome</keyword>
<dbReference type="Proteomes" id="UP000594262">
    <property type="component" value="Unplaced"/>
</dbReference>
<dbReference type="EnsemblMetazoa" id="CLYHEMT023720.1">
    <property type="protein sequence ID" value="CLYHEMP023720.1"/>
    <property type="gene ID" value="CLYHEMG023720"/>
</dbReference>
<evidence type="ECO:0000313" key="1">
    <source>
        <dbReference type="EnsemblMetazoa" id="CLYHEMP023720.1"/>
    </source>
</evidence>
<name>A0A7M5XJ49_9CNID</name>
<sequence length="135" mass="14804">IEIAFWTAPARKNFAVVPASTPASTVTLALAPVPTTTPSNEKETIEEIKKLLVSCINSSLVKPMKEAMACKICHEVPSEGPVFFSKFCENLIPCSLCNILLTTSCPYCRSEDFDTFKTKAFNDVLPILAQFVDLD</sequence>
<evidence type="ECO:0000313" key="2">
    <source>
        <dbReference type="Proteomes" id="UP000594262"/>
    </source>
</evidence>
<protein>
    <submittedName>
        <fullName evidence="1">Uncharacterized protein</fullName>
    </submittedName>
</protein>
<organism evidence="1 2">
    <name type="scientific">Clytia hemisphaerica</name>
    <dbReference type="NCBI Taxonomy" id="252671"/>
    <lineage>
        <taxon>Eukaryota</taxon>
        <taxon>Metazoa</taxon>
        <taxon>Cnidaria</taxon>
        <taxon>Hydrozoa</taxon>
        <taxon>Hydroidolina</taxon>
        <taxon>Leptothecata</taxon>
        <taxon>Obeliida</taxon>
        <taxon>Clytiidae</taxon>
        <taxon>Clytia</taxon>
    </lineage>
</organism>